<sequence>MFKLIKPNRIQHNVYRISIANYSDKKKNKVNISQMPLSYIGVMSDLYVPPSWSRVPILYWPKVLIKRISLFALNTYMIVKFKQEIGVPLNFNKWKDESIEKFININKTFTKSCNNHSSKIIDQLNNHAGKYLIDMLKIRSNSFPKSSSSISWEIKSIDKNPKIVLFNVIPDQNGLGLFVQYIMQLKTTQEIQVDGKKHVVENNDYLVYSMNPITEELLLVGKLFECDYKRGLKGELDMFDQKTMQKFLLLAADIYREDPKTSKQKLE</sequence>
<dbReference type="AlphaFoldDB" id="A0A9W4XAB7"/>
<name>A0A9W4XAB7_9ASCO</name>
<accession>A0A9W4XAB7</accession>
<dbReference type="PANTHER" id="PTHR13333">
    <property type="entry name" value="M-AAA PROTEASE-INTERACTING PROTEIN 1, MITOCHONDRIAL"/>
    <property type="match status" value="1"/>
</dbReference>
<proteinExistence type="predicted"/>
<dbReference type="Pfam" id="PF07961">
    <property type="entry name" value="MBA1"/>
    <property type="match status" value="1"/>
</dbReference>
<evidence type="ECO:0000313" key="2">
    <source>
        <dbReference type="Proteomes" id="UP001152885"/>
    </source>
</evidence>
<dbReference type="GO" id="GO:0043022">
    <property type="term" value="F:ribosome binding"/>
    <property type="evidence" value="ECO:0007669"/>
    <property type="project" value="TreeGrafter"/>
</dbReference>
<keyword evidence="2" id="KW-1185">Reference proteome</keyword>
<reference evidence="1" key="1">
    <citation type="submission" date="2022-12" db="EMBL/GenBank/DDBJ databases">
        <authorList>
            <person name="Brejova B."/>
        </authorList>
    </citation>
    <scope>NUCLEOTIDE SEQUENCE</scope>
</reference>
<protein>
    <submittedName>
        <fullName evidence="1">Uncharacterized protein</fullName>
    </submittedName>
</protein>
<dbReference type="GO" id="GO:0005743">
    <property type="term" value="C:mitochondrial inner membrane"/>
    <property type="evidence" value="ECO:0007669"/>
    <property type="project" value="InterPro"/>
</dbReference>
<dbReference type="GO" id="GO:0032979">
    <property type="term" value="P:protein insertion into mitochondrial inner membrane from matrix"/>
    <property type="evidence" value="ECO:0007669"/>
    <property type="project" value="InterPro"/>
</dbReference>
<dbReference type="OrthoDB" id="19619at2759"/>
<organism evidence="1 2">
    <name type="scientific">Candida verbasci</name>
    <dbReference type="NCBI Taxonomy" id="1227364"/>
    <lineage>
        <taxon>Eukaryota</taxon>
        <taxon>Fungi</taxon>
        <taxon>Dikarya</taxon>
        <taxon>Ascomycota</taxon>
        <taxon>Saccharomycotina</taxon>
        <taxon>Pichiomycetes</taxon>
        <taxon>Debaryomycetaceae</taxon>
        <taxon>Candida/Lodderomyces clade</taxon>
        <taxon>Candida</taxon>
    </lineage>
</organism>
<dbReference type="Proteomes" id="UP001152885">
    <property type="component" value="Unassembled WGS sequence"/>
</dbReference>
<evidence type="ECO:0000313" key="1">
    <source>
        <dbReference type="EMBL" id="CAI5758243.1"/>
    </source>
</evidence>
<dbReference type="InterPro" id="IPR024621">
    <property type="entry name" value="Mba1"/>
</dbReference>
<gene>
    <name evidence="1" type="ORF">CANVERA_P2756</name>
</gene>
<comment type="caution">
    <text evidence="1">The sequence shown here is derived from an EMBL/GenBank/DDBJ whole genome shotgun (WGS) entry which is preliminary data.</text>
</comment>
<dbReference type="PANTHER" id="PTHR13333:SF5">
    <property type="entry name" value="M-AAA PROTEASE-INTERACTING PROTEIN 1, MITOCHONDRIAL"/>
    <property type="match status" value="1"/>
</dbReference>
<dbReference type="EMBL" id="CANTUO010000002">
    <property type="protein sequence ID" value="CAI5758243.1"/>
    <property type="molecule type" value="Genomic_DNA"/>
</dbReference>